<name>A0A9P0HNC5_NEZVI</name>
<dbReference type="Proteomes" id="UP001152798">
    <property type="component" value="Chromosome 6"/>
</dbReference>
<reference evidence="2" key="1">
    <citation type="submission" date="2022-01" db="EMBL/GenBank/DDBJ databases">
        <authorList>
            <person name="King R."/>
        </authorList>
    </citation>
    <scope>NUCLEOTIDE SEQUENCE</scope>
</reference>
<feature type="region of interest" description="Disordered" evidence="1">
    <location>
        <begin position="1"/>
        <end position="22"/>
    </location>
</feature>
<dbReference type="EMBL" id="OV725082">
    <property type="protein sequence ID" value="CAH1404884.1"/>
    <property type="molecule type" value="Genomic_DNA"/>
</dbReference>
<dbReference type="AlphaFoldDB" id="A0A9P0HNC5"/>
<organism evidence="2 3">
    <name type="scientific">Nezara viridula</name>
    <name type="common">Southern green stink bug</name>
    <name type="synonym">Cimex viridulus</name>
    <dbReference type="NCBI Taxonomy" id="85310"/>
    <lineage>
        <taxon>Eukaryota</taxon>
        <taxon>Metazoa</taxon>
        <taxon>Ecdysozoa</taxon>
        <taxon>Arthropoda</taxon>
        <taxon>Hexapoda</taxon>
        <taxon>Insecta</taxon>
        <taxon>Pterygota</taxon>
        <taxon>Neoptera</taxon>
        <taxon>Paraneoptera</taxon>
        <taxon>Hemiptera</taxon>
        <taxon>Heteroptera</taxon>
        <taxon>Panheteroptera</taxon>
        <taxon>Pentatomomorpha</taxon>
        <taxon>Pentatomoidea</taxon>
        <taxon>Pentatomidae</taxon>
        <taxon>Pentatominae</taxon>
        <taxon>Nezara</taxon>
    </lineage>
</organism>
<feature type="region of interest" description="Disordered" evidence="1">
    <location>
        <begin position="38"/>
        <end position="63"/>
    </location>
</feature>
<gene>
    <name evidence="2" type="ORF">NEZAVI_LOCUS13208</name>
</gene>
<evidence type="ECO:0000313" key="2">
    <source>
        <dbReference type="EMBL" id="CAH1404884.1"/>
    </source>
</evidence>
<evidence type="ECO:0000313" key="3">
    <source>
        <dbReference type="Proteomes" id="UP001152798"/>
    </source>
</evidence>
<evidence type="ECO:0000256" key="1">
    <source>
        <dbReference type="SAM" id="MobiDB-lite"/>
    </source>
</evidence>
<feature type="compositionally biased region" description="Polar residues" evidence="1">
    <location>
        <begin position="1"/>
        <end position="10"/>
    </location>
</feature>
<keyword evidence="3" id="KW-1185">Reference proteome</keyword>
<proteinExistence type="predicted"/>
<accession>A0A9P0HNC5</accession>
<protein>
    <submittedName>
        <fullName evidence="2">Uncharacterized protein</fullName>
    </submittedName>
</protein>
<sequence length="103" mass="11434">MTNKSPTMEMSVSGRVPDETEQVLDQGKVTCEVVPLWNTPEDGDLVTSERRLTAPDILGGPRKERRGRNIAIAAQDYLPRKVNMVRSWRSEANPPQCSKGLGI</sequence>